<dbReference type="CDD" id="cd06257">
    <property type="entry name" value="DnaJ"/>
    <property type="match status" value="1"/>
</dbReference>
<name>A0A9N9PL16_9HELO</name>
<dbReference type="InterPro" id="IPR036869">
    <property type="entry name" value="J_dom_sf"/>
</dbReference>
<feature type="compositionally biased region" description="Polar residues" evidence="8">
    <location>
        <begin position="1037"/>
        <end position="1053"/>
    </location>
</feature>
<dbReference type="GO" id="GO:0051087">
    <property type="term" value="F:protein-folding chaperone binding"/>
    <property type="evidence" value="ECO:0007669"/>
    <property type="project" value="TreeGrafter"/>
</dbReference>
<evidence type="ECO:0000256" key="6">
    <source>
        <dbReference type="ARBA" id="ARBA00073740"/>
    </source>
</evidence>
<evidence type="ECO:0000313" key="11">
    <source>
        <dbReference type="EMBL" id="CAG8957784.1"/>
    </source>
</evidence>
<dbReference type="SMART" id="SM00271">
    <property type="entry name" value="DnaJ"/>
    <property type="match status" value="1"/>
</dbReference>
<feature type="repeat" description="TPR" evidence="7">
    <location>
        <begin position="35"/>
        <end position="68"/>
    </location>
</feature>
<keyword evidence="5" id="KW-0256">Endoplasmic reticulum</keyword>
<dbReference type="Proteomes" id="UP000696280">
    <property type="component" value="Unassembled WGS sequence"/>
</dbReference>
<dbReference type="FunFam" id="1.25.40.10:FF:000224">
    <property type="entry name" value="DnaJ and TPR domain protein"/>
    <property type="match status" value="1"/>
</dbReference>
<dbReference type="Gene3D" id="1.10.287.110">
    <property type="entry name" value="DnaJ domain"/>
    <property type="match status" value="1"/>
</dbReference>
<dbReference type="PRINTS" id="PR00625">
    <property type="entry name" value="JDOMAIN"/>
</dbReference>
<dbReference type="Pfam" id="PF13181">
    <property type="entry name" value="TPR_8"/>
    <property type="match status" value="1"/>
</dbReference>
<keyword evidence="12" id="KW-1185">Reference proteome</keyword>
<feature type="compositionally biased region" description="Basic and acidic residues" evidence="8">
    <location>
        <begin position="957"/>
        <end position="968"/>
    </location>
</feature>
<evidence type="ECO:0000256" key="5">
    <source>
        <dbReference type="ARBA" id="ARBA00022824"/>
    </source>
</evidence>
<feature type="repeat" description="TPR" evidence="7">
    <location>
        <begin position="69"/>
        <end position="102"/>
    </location>
</feature>
<dbReference type="Pfam" id="PF09431">
    <property type="entry name" value="SPIN90_LRD"/>
    <property type="match status" value="1"/>
</dbReference>
<dbReference type="PROSITE" id="PS50076">
    <property type="entry name" value="DNAJ_2"/>
    <property type="match status" value="1"/>
</dbReference>
<evidence type="ECO:0000256" key="3">
    <source>
        <dbReference type="ARBA" id="ARBA00022737"/>
    </source>
</evidence>
<dbReference type="AlphaFoldDB" id="A0A9N9PL16"/>
<dbReference type="InterPro" id="IPR018556">
    <property type="entry name" value="SPIN90/Ldb17_LRD"/>
</dbReference>
<comment type="subcellular location">
    <subcellularLocation>
        <location evidence="1">Endoplasmic reticulum lumen</location>
    </subcellularLocation>
</comment>
<feature type="region of interest" description="Disordered" evidence="8">
    <location>
        <begin position="467"/>
        <end position="529"/>
    </location>
</feature>
<feature type="signal peptide" evidence="9">
    <location>
        <begin position="1"/>
        <end position="23"/>
    </location>
</feature>
<dbReference type="GO" id="GO:0005788">
    <property type="term" value="C:endoplasmic reticulum lumen"/>
    <property type="evidence" value="ECO:0007669"/>
    <property type="project" value="UniProtKB-SubCell"/>
</dbReference>
<gene>
    <name evidence="11" type="ORF">HYFRA_00000122</name>
</gene>
<feature type="compositionally biased region" description="Basic and acidic residues" evidence="8">
    <location>
        <begin position="984"/>
        <end position="994"/>
    </location>
</feature>
<dbReference type="FunFam" id="1.10.287.110:FF:000083">
    <property type="entry name" value="DnaJ and TPR domain protein"/>
    <property type="match status" value="1"/>
</dbReference>
<evidence type="ECO:0000256" key="8">
    <source>
        <dbReference type="SAM" id="MobiDB-lite"/>
    </source>
</evidence>
<dbReference type="PROSITE" id="PS50005">
    <property type="entry name" value="TPR"/>
    <property type="match status" value="2"/>
</dbReference>
<dbReference type="InterPro" id="IPR001623">
    <property type="entry name" value="DnaJ_domain"/>
</dbReference>
<dbReference type="OrthoDB" id="1726119at2759"/>
<dbReference type="Gene3D" id="1.25.40.10">
    <property type="entry name" value="Tetratricopeptide repeat domain"/>
    <property type="match status" value="1"/>
</dbReference>
<reference evidence="11" key="1">
    <citation type="submission" date="2021-07" db="EMBL/GenBank/DDBJ databases">
        <authorList>
            <person name="Durling M."/>
        </authorList>
    </citation>
    <scope>NUCLEOTIDE SEQUENCE</scope>
</reference>
<feature type="chain" id="PRO_5040260664" description="Tetratricopeptide repeat and J domain-containing co-chaperone DNJ1" evidence="9">
    <location>
        <begin position="24"/>
        <end position="1053"/>
    </location>
</feature>
<dbReference type="PANTHER" id="PTHR44140:SF2">
    <property type="entry name" value="LD25575P"/>
    <property type="match status" value="1"/>
</dbReference>
<evidence type="ECO:0000256" key="9">
    <source>
        <dbReference type="SAM" id="SignalP"/>
    </source>
</evidence>
<organism evidence="11 12">
    <name type="scientific">Hymenoscyphus fraxineus</name>
    <dbReference type="NCBI Taxonomy" id="746836"/>
    <lineage>
        <taxon>Eukaryota</taxon>
        <taxon>Fungi</taxon>
        <taxon>Dikarya</taxon>
        <taxon>Ascomycota</taxon>
        <taxon>Pezizomycotina</taxon>
        <taxon>Leotiomycetes</taxon>
        <taxon>Helotiales</taxon>
        <taxon>Helotiaceae</taxon>
        <taxon>Hymenoscyphus</taxon>
    </lineage>
</organism>
<sequence>MIVNLSVLAFAATLLSSNSLVVAVSSSDIPSDLPISALLSSANAHLAKGETNDALTYYDVAISRDPQNYLTYFKRGATYLSLGRTAQATKDFDKVLSIRPGFEGALLQRAKIRAKFGDWDAATKDFLAHGNSADELAQLEESKGATALAFDAEKTGNWEECITQAGAGILTASKMLSLRKTRSNCRFQRGEVLEGMSDLKHILQMQPGDIQPHMQIAAITYYGLADQEHGKDQLRQCLHGDPDSKPCKKLYRKMKNMDKALEKVNKHFEKSQYASSLKTLLPAGEDAGLVQDIKDDVKDFRADGTIPEHAPNALVAKVVEMVCEAYHEMKNYKKAIPWCDESFTYDENSLHGLISKAQRHMEAENFEAAIQTLNTAKEHHPDAQKLNQLLHKAQIELKRSKTKDYYKILGLPRDADPVQIKSAYRKMVKIHHPDKAHMQGISKEDAEKKMASVNEAYEVLSDPELKARFDQGDDPNDHEQQRHNPFQGSPFGGGSPFGHSHGGQQFNFKFGQGRPQNSRKLPRHRNPAVNSRNAFATAATCSDSGLSWMSLSTPSTTNSNSGTVELDDIVGTKCSSHGLIDNALRSYLHFVSKFKDEYIQSDYDVARCIQKLLRSEIFELNQEYVRIQLIHCLLQEDEPATLHFLAGFLLFDGRQNEATFEKMVQEGCFQRLIELIKQGQREDPRLHRLLLEVLYESSRMQRLDAEDLGHVDDEFVTCLFQIIEELSDDVDDPYHYPVIRVLLVLNEQYMVAATSSPVDGQLPSSPLTNRVIQLLGIHGHSFKTFGENIILLLNRETETSLQLLILKLLYLLFTTSATHEYFYVNDLRVLLDVIIRNLLDLPDELISLRHTYLRVLYPLLAHSQLNEEPYYKRDEIIKVLRSLRKSGSAHWEPADETTIRLVDRVAKVPWLRDDDIQEGEVARKLLGISLSPSQTGSSVSVVDVAAVSEKPGVHTPSRNDDPAHDTNGHVKNAPPLNLTPSEIGKSEHKTEHTTRRGRRYPPPPVPMARLTKLSNLENGKKVPPKAPPRRRTKLKTVSASELTAAESQVSHHS</sequence>
<evidence type="ECO:0000313" key="12">
    <source>
        <dbReference type="Proteomes" id="UP000696280"/>
    </source>
</evidence>
<proteinExistence type="predicted"/>
<dbReference type="InterPro" id="IPR011990">
    <property type="entry name" value="TPR-like_helical_dom_sf"/>
</dbReference>
<dbReference type="SUPFAM" id="SSF46565">
    <property type="entry name" value="Chaperone J-domain"/>
    <property type="match status" value="1"/>
</dbReference>
<dbReference type="InterPro" id="IPR051727">
    <property type="entry name" value="DnaJ_C3_Co-chaperones"/>
</dbReference>
<dbReference type="InterPro" id="IPR019734">
    <property type="entry name" value="TPR_rpt"/>
</dbReference>
<comment type="caution">
    <text evidence="11">The sequence shown here is derived from an EMBL/GenBank/DDBJ whole genome shotgun (WGS) entry which is preliminary data.</text>
</comment>
<dbReference type="Pfam" id="PF00226">
    <property type="entry name" value="DnaJ"/>
    <property type="match status" value="1"/>
</dbReference>
<protein>
    <recommendedName>
        <fullName evidence="6">Tetratricopeptide repeat and J domain-containing co-chaperone DNJ1</fullName>
    </recommendedName>
</protein>
<evidence type="ECO:0000256" key="1">
    <source>
        <dbReference type="ARBA" id="ARBA00004319"/>
    </source>
</evidence>
<keyword evidence="2 9" id="KW-0732">Signal</keyword>
<evidence type="ECO:0000259" key="10">
    <source>
        <dbReference type="PROSITE" id="PS50076"/>
    </source>
</evidence>
<dbReference type="PANTHER" id="PTHR44140">
    <property type="entry name" value="LD25575P"/>
    <property type="match status" value="1"/>
</dbReference>
<dbReference type="SUPFAM" id="SSF48452">
    <property type="entry name" value="TPR-like"/>
    <property type="match status" value="2"/>
</dbReference>
<keyword evidence="3" id="KW-0677">Repeat</keyword>
<evidence type="ECO:0000256" key="4">
    <source>
        <dbReference type="ARBA" id="ARBA00022803"/>
    </source>
</evidence>
<evidence type="ECO:0000256" key="7">
    <source>
        <dbReference type="PROSITE-ProRule" id="PRU00339"/>
    </source>
</evidence>
<dbReference type="EMBL" id="CAJVRL010000081">
    <property type="protein sequence ID" value="CAG8957784.1"/>
    <property type="molecule type" value="Genomic_DNA"/>
</dbReference>
<accession>A0A9N9PL16</accession>
<feature type="domain" description="J" evidence="10">
    <location>
        <begin position="404"/>
        <end position="473"/>
    </location>
</feature>
<dbReference type="GO" id="GO:0034975">
    <property type="term" value="P:protein folding in endoplasmic reticulum"/>
    <property type="evidence" value="ECO:0007669"/>
    <property type="project" value="TreeGrafter"/>
</dbReference>
<dbReference type="SMART" id="SM00028">
    <property type="entry name" value="TPR"/>
    <property type="match status" value="4"/>
</dbReference>
<dbReference type="GO" id="GO:0051787">
    <property type="term" value="F:misfolded protein binding"/>
    <property type="evidence" value="ECO:0007669"/>
    <property type="project" value="TreeGrafter"/>
</dbReference>
<feature type="compositionally biased region" description="Low complexity" evidence="8">
    <location>
        <begin position="497"/>
        <end position="513"/>
    </location>
</feature>
<keyword evidence="4 7" id="KW-0802">TPR repeat</keyword>
<feature type="compositionally biased region" description="Basic and acidic residues" evidence="8">
    <location>
        <begin position="467"/>
        <end position="482"/>
    </location>
</feature>
<feature type="region of interest" description="Disordered" evidence="8">
    <location>
        <begin position="949"/>
        <end position="1053"/>
    </location>
</feature>
<evidence type="ECO:0000256" key="2">
    <source>
        <dbReference type="ARBA" id="ARBA00022729"/>
    </source>
</evidence>